<sequence length="844" mass="91737">MKTTPLALQGALILVLSLVFLPLYVISLQSSDRSDVLRRHVLPDYAKRASNPAGGSCPGGLDEDSEVAAGESSGDEDGSTTDGSGGIGVELETSKVKIEMNQLLTPEYWINGKTVKIGDNQAVPAARAIAKDFKKWKPIQGQRVTVDENPCTWRIREPEKKLLGLLDPDYTKMRFQPQLTAPMPLEAIQELIVKYRTTSKSAGWLFSARTSSPLIAVTKDFFQAHPLLKPADMEKYQDILGFFSLLVSWAKVFDGWATKGQSLKNLLPIMPRSDFISLYYQIRYKFSSPLDLYSVVSVLVCYKNDKHDTTAVLDKGWCDGDEKAPVPHRDSYGRTRLDLAFFGEKDISGEHREQTVKNWIDGITHSDNRKGRNPDLLTWVDQVIDGSIGGWGRKLERMYNSDRQVPLFEFRHLYQTPPDGFGKLIREAEKDIMRLHERYPEPPGSDPPTRRRAANLHTRRLRVRAPACSNSTISGDSTSGSSVTSSPASRRSSSGTVPAISLSTASSTSRQGSSITKGPMVSCSPFSDPDLDGDSPPGCICGTMTLPTLASTGRNTGTHYSQCNILTPSSAVMTSAASISNGPFFAVTTTDSAGKVIACQSLRTYGVDNIQYSECAGTSLTLFAPPSVTATIATLTHVNVGTLTAGVLYTSVSNALESICPTPVGNEMTSCNNKTFTIHDVEYWNGSGGGSEMEGPISRGELEVSAPISSYTKQLRSAIINTAAMTINSSAHGPACYQQQEKCAPERLNACVPGTNFTFCNAPELVEVNYWNAKHESNEDPTLFQLITQLKFALPDGGDFDCNAVKDGVALALESLAPEFTIFDNEIANSIGLTCDSIEDINNG</sequence>
<name>A0A9P4I3H2_9PEZI</name>
<reference evidence="2" key="1">
    <citation type="journal article" date="2020" name="Stud. Mycol.">
        <title>101 Dothideomycetes genomes: a test case for predicting lifestyles and emergence of pathogens.</title>
        <authorList>
            <person name="Haridas S."/>
            <person name="Albert R."/>
            <person name="Binder M."/>
            <person name="Bloem J."/>
            <person name="Labutti K."/>
            <person name="Salamov A."/>
            <person name="Andreopoulos B."/>
            <person name="Baker S."/>
            <person name="Barry K."/>
            <person name="Bills G."/>
            <person name="Bluhm B."/>
            <person name="Cannon C."/>
            <person name="Castanera R."/>
            <person name="Culley D."/>
            <person name="Daum C."/>
            <person name="Ezra D."/>
            <person name="Gonzalez J."/>
            <person name="Henrissat B."/>
            <person name="Kuo A."/>
            <person name="Liang C."/>
            <person name="Lipzen A."/>
            <person name="Lutzoni F."/>
            <person name="Magnuson J."/>
            <person name="Mondo S."/>
            <person name="Nolan M."/>
            <person name="Ohm R."/>
            <person name="Pangilinan J."/>
            <person name="Park H.-J."/>
            <person name="Ramirez L."/>
            <person name="Alfaro M."/>
            <person name="Sun H."/>
            <person name="Tritt A."/>
            <person name="Yoshinaga Y."/>
            <person name="Zwiers L.-H."/>
            <person name="Turgeon B."/>
            <person name="Goodwin S."/>
            <person name="Spatafora J."/>
            <person name="Crous P."/>
            <person name="Grigoriev I."/>
        </authorList>
    </citation>
    <scope>NUCLEOTIDE SEQUENCE</scope>
    <source>
        <strain evidence="2">CBS 133067</strain>
    </source>
</reference>
<dbReference type="EMBL" id="ML978134">
    <property type="protein sequence ID" value="KAF2094386.1"/>
    <property type="molecule type" value="Genomic_DNA"/>
</dbReference>
<dbReference type="Proteomes" id="UP000799772">
    <property type="component" value="Unassembled WGS sequence"/>
</dbReference>
<gene>
    <name evidence="2" type="ORF">NA57DRAFT_60432</name>
</gene>
<evidence type="ECO:0000313" key="3">
    <source>
        <dbReference type="Proteomes" id="UP000799772"/>
    </source>
</evidence>
<organism evidence="2 3">
    <name type="scientific">Rhizodiscina lignyota</name>
    <dbReference type="NCBI Taxonomy" id="1504668"/>
    <lineage>
        <taxon>Eukaryota</taxon>
        <taxon>Fungi</taxon>
        <taxon>Dikarya</taxon>
        <taxon>Ascomycota</taxon>
        <taxon>Pezizomycotina</taxon>
        <taxon>Dothideomycetes</taxon>
        <taxon>Pleosporomycetidae</taxon>
        <taxon>Aulographales</taxon>
        <taxon>Rhizodiscinaceae</taxon>
        <taxon>Rhizodiscina</taxon>
    </lineage>
</organism>
<feature type="compositionally biased region" description="Low complexity" evidence="1">
    <location>
        <begin position="469"/>
        <end position="516"/>
    </location>
</feature>
<protein>
    <submittedName>
        <fullName evidence="2">Uncharacterized protein</fullName>
    </submittedName>
</protein>
<proteinExistence type="predicted"/>
<dbReference type="OrthoDB" id="1896086at2759"/>
<dbReference type="AlphaFoldDB" id="A0A9P4I3H2"/>
<keyword evidence="3" id="KW-1185">Reference proteome</keyword>
<feature type="region of interest" description="Disordered" evidence="1">
    <location>
        <begin position="48"/>
        <end position="88"/>
    </location>
</feature>
<feature type="region of interest" description="Disordered" evidence="1">
    <location>
        <begin position="457"/>
        <end position="528"/>
    </location>
</feature>
<accession>A0A9P4I3H2</accession>
<comment type="caution">
    <text evidence="2">The sequence shown here is derived from an EMBL/GenBank/DDBJ whole genome shotgun (WGS) entry which is preliminary data.</text>
</comment>
<evidence type="ECO:0000313" key="2">
    <source>
        <dbReference type="EMBL" id="KAF2094386.1"/>
    </source>
</evidence>
<evidence type="ECO:0000256" key="1">
    <source>
        <dbReference type="SAM" id="MobiDB-lite"/>
    </source>
</evidence>